<dbReference type="Pfam" id="PF00326">
    <property type="entry name" value="Peptidase_S9"/>
    <property type="match status" value="1"/>
</dbReference>
<organism evidence="4 5">
    <name type="scientific">Haloterrigena alkaliphila</name>
    <dbReference type="NCBI Taxonomy" id="2816475"/>
    <lineage>
        <taxon>Archaea</taxon>
        <taxon>Methanobacteriati</taxon>
        <taxon>Methanobacteriota</taxon>
        <taxon>Stenosarchaea group</taxon>
        <taxon>Halobacteria</taxon>
        <taxon>Halobacteriales</taxon>
        <taxon>Natrialbaceae</taxon>
        <taxon>Haloterrigena</taxon>
    </lineage>
</organism>
<dbReference type="InterPro" id="IPR029058">
    <property type="entry name" value="AB_hydrolase_fold"/>
</dbReference>
<keyword evidence="1" id="KW-0732">Signal</keyword>
<dbReference type="InterPro" id="IPR001375">
    <property type="entry name" value="Peptidase_S9_cat"/>
</dbReference>
<feature type="domain" description="Peptidase S9 prolyl oligopeptidase catalytic" evidence="3">
    <location>
        <begin position="417"/>
        <end position="570"/>
    </location>
</feature>
<feature type="region of interest" description="Disordered" evidence="2">
    <location>
        <begin position="37"/>
        <end position="71"/>
    </location>
</feature>
<accession>A0A8A2VJS4</accession>
<dbReference type="InterPro" id="IPR006311">
    <property type="entry name" value="TAT_signal"/>
</dbReference>
<evidence type="ECO:0000256" key="1">
    <source>
        <dbReference type="ARBA" id="ARBA00022729"/>
    </source>
</evidence>
<dbReference type="GeneID" id="63187068"/>
<dbReference type="Gene3D" id="3.40.50.1820">
    <property type="entry name" value="alpha/beta hydrolase"/>
    <property type="match status" value="1"/>
</dbReference>
<dbReference type="PANTHER" id="PTHR43037">
    <property type="entry name" value="UNNAMED PRODUCT-RELATED"/>
    <property type="match status" value="1"/>
</dbReference>
<feature type="compositionally biased region" description="Basic and acidic residues" evidence="2">
    <location>
        <begin position="8"/>
        <end position="18"/>
    </location>
</feature>
<dbReference type="SUPFAM" id="SSF53474">
    <property type="entry name" value="alpha/beta-Hydrolases"/>
    <property type="match status" value="1"/>
</dbReference>
<evidence type="ECO:0000313" key="4">
    <source>
        <dbReference type="EMBL" id="QSX00726.1"/>
    </source>
</evidence>
<protein>
    <submittedName>
        <fullName evidence="4">Prolyl oligopeptidase family serine peptidase</fullName>
    </submittedName>
</protein>
<keyword evidence="5" id="KW-1185">Reference proteome</keyword>
<dbReference type="PROSITE" id="PS51318">
    <property type="entry name" value="TAT"/>
    <property type="match status" value="1"/>
</dbReference>
<dbReference type="GO" id="GO:0008236">
    <property type="term" value="F:serine-type peptidase activity"/>
    <property type="evidence" value="ECO:0007669"/>
    <property type="project" value="InterPro"/>
</dbReference>
<evidence type="ECO:0000256" key="2">
    <source>
        <dbReference type="SAM" id="MobiDB-lite"/>
    </source>
</evidence>
<dbReference type="AlphaFoldDB" id="A0A8A2VJS4"/>
<evidence type="ECO:0000313" key="5">
    <source>
        <dbReference type="Proteomes" id="UP000663203"/>
    </source>
</evidence>
<name>A0A8A2VJS4_9EURY</name>
<dbReference type="EMBL" id="CP071462">
    <property type="protein sequence ID" value="QSX00726.1"/>
    <property type="molecule type" value="Genomic_DNA"/>
</dbReference>
<dbReference type="InterPro" id="IPR050955">
    <property type="entry name" value="Plant_Biomass_Hydrol_Est"/>
</dbReference>
<dbReference type="PANTHER" id="PTHR43037:SF1">
    <property type="entry name" value="BLL1128 PROTEIN"/>
    <property type="match status" value="1"/>
</dbReference>
<evidence type="ECO:0000259" key="3">
    <source>
        <dbReference type="Pfam" id="PF00326"/>
    </source>
</evidence>
<dbReference type="Proteomes" id="UP000663203">
    <property type="component" value="Chromosome"/>
</dbReference>
<proteinExistence type="predicted"/>
<feature type="region of interest" description="Disordered" evidence="2">
    <location>
        <begin position="1"/>
        <end position="20"/>
    </location>
</feature>
<dbReference type="RefSeq" id="WP_207290445.1">
    <property type="nucleotide sequence ID" value="NZ_CP071462.1"/>
</dbReference>
<gene>
    <name evidence="4" type="ORF">J0X25_07145</name>
</gene>
<reference evidence="4 5" key="1">
    <citation type="submission" date="2021-03" db="EMBL/GenBank/DDBJ databases">
        <title>Haloterrigena longa sp. nov. and Haloterrigena limicola sp. nov., extremely halophilic archaea isolated from a salt lake.</title>
        <authorList>
            <person name="Henglin C."/>
        </authorList>
    </citation>
    <scope>NUCLEOTIDE SEQUENCE [LARGE SCALE GENOMIC DNA]</scope>
    <source>
        <strain evidence="4 5">KZCA68</strain>
    </source>
</reference>
<sequence>MGDGDSNPFDRDESESSRRRVLRSLGVASAAGLLGAGAGPSGIAAADPDGCPGANNLESPRPGPDVLYDDPVTAPQFEVDDRWDAEPLLVSGYAAYDDGEFLAQGWPFDDRGAQNERSYPDDDRYANNAADLLEIRAQPTDEGVAYRVALNAMVEPDAAVVAIGIDTGGDGRTDWGHGLGELGAPVDHVLVCWGTGATLDGDPLPDDAYAVDVERNRLEVEVPLEPGRETWRHYAVSGVHDGDGGFSRESGPFGPDEPPVYEVGFRTVRDEPLEAREADRDVLSETGEYHVLLTDGEGMWRSAGQAEALSERDISELGADVDFGRLEDGDVGRSVPRAGYHNRLYASRYDLGPGIDLEDPREIYQSRVQPYSVYVPESYEPGEPTALVVLLHSLGENYNQYSASPNMLAQLGEQRDAIVLMPHGRGPSGWWKNEAELDLFEAWADLRARYDIDPDRVTVSGYSMGGHGTYRIGSLYPDLFARGFAVVGPADESILGGPTDGLYGEYATSSENPQNMMRVTDNLRHVPLLMWAGMLDELVPYAGVRNYRDDLVEHGYRHRLDSFPEDDHFSFFAKDEWGPGRDYLGAATVDRRPARVTYRAVPEFGNETYDIRHDGAYWVHDITVADDAEDGLVDALSLVDGYGDPVAEEFTEESTEPRPNTREGIRWRDPLQRRPAENAIELEAEAVTAATLYVDDAGIDTTEPLEVRVETTHDLTLTLKSGAGERTLEFGAGDSSETVVLCDQGPDA</sequence>
<dbReference type="KEGG" id="hakz:J0X25_07145"/>
<dbReference type="GO" id="GO:0006508">
    <property type="term" value="P:proteolysis"/>
    <property type="evidence" value="ECO:0007669"/>
    <property type="project" value="InterPro"/>
</dbReference>